<dbReference type="SUPFAM" id="SSF46785">
    <property type="entry name" value="Winged helix' DNA-binding domain"/>
    <property type="match status" value="1"/>
</dbReference>
<dbReference type="Gene3D" id="3.30.70.330">
    <property type="match status" value="2"/>
</dbReference>
<dbReference type="Pfam" id="PF08777">
    <property type="entry name" value="RRM_3"/>
    <property type="match status" value="1"/>
</dbReference>
<dbReference type="PROSITE" id="PS50102">
    <property type="entry name" value="RRM"/>
    <property type="match status" value="1"/>
</dbReference>
<dbReference type="CDD" id="cd07323">
    <property type="entry name" value="LAM"/>
    <property type="match status" value="1"/>
</dbReference>
<dbReference type="InterPro" id="IPR002344">
    <property type="entry name" value="Lupus_La"/>
</dbReference>
<dbReference type="Gene3D" id="1.10.10.10">
    <property type="entry name" value="Winged helix-like DNA-binding domain superfamily/Winged helix DNA-binding domain"/>
    <property type="match status" value="1"/>
</dbReference>
<comment type="caution">
    <text evidence="1">The sequence shown here is derived from an EMBL/GenBank/DDBJ whole genome shotgun (WGS) entry which is preliminary data.</text>
</comment>
<dbReference type="SMART" id="SM00715">
    <property type="entry name" value="LA"/>
    <property type="match status" value="1"/>
</dbReference>
<dbReference type="Pfam" id="PF05383">
    <property type="entry name" value="La"/>
    <property type="match status" value="1"/>
</dbReference>
<dbReference type="InterPro" id="IPR036390">
    <property type="entry name" value="WH_DNA-bd_sf"/>
</dbReference>
<proteinExistence type="predicted"/>
<dbReference type="GO" id="GO:1990904">
    <property type="term" value="C:ribonucleoprotein complex"/>
    <property type="evidence" value="ECO:0007669"/>
    <property type="project" value="UniProtKB-KW"/>
</dbReference>
<protein>
    <submittedName>
        <fullName evidence="1">Uncharacterized protein</fullName>
    </submittedName>
</protein>
<dbReference type="PROSITE" id="PS50961">
    <property type="entry name" value="HTH_LA"/>
    <property type="match status" value="1"/>
</dbReference>
<dbReference type="SUPFAM" id="SSF54928">
    <property type="entry name" value="RNA-binding domain, RBD"/>
    <property type="match status" value="1"/>
</dbReference>
<reference evidence="1 2" key="1">
    <citation type="submission" date="2024-02" db="EMBL/GenBank/DDBJ databases">
        <authorList>
            <person name="Chen Y."/>
            <person name="Shah S."/>
            <person name="Dougan E. K."/>
            <person name="Thang M."/>
            <person name="Chan C."/>
        </authorList>
    </citation>
    <scope>NUCLEOTIDE SEQUENCE [LARGE SCALE GENOMIC DNA]</scope>
</reference>
<dbReference type="InterPro" id="IPR000504">
    <property type="entry name" value="RRM_dom"/>
</dbReference>
<dbReference type="PANTHER" id="PTHR22792">
    <property type="entry name" value="LUPUS LA PROTEIN-RELATED"/>
    <property type="match status" value="1"/>
</dbReference>
<accession>A0ABP0LDI9</accession>
<dbReference type="InterPro" id="IPR014886">
    <property type="entry name" value="La_xRRM"/>
</dbReference>
<gene>
    <name evidence="1" type="ORF">CCMP2556_LOCUS20581</name>
</gene>
<dbReference type="Pfam" id="PF00076">
    <property type="entry name" value="RRM_1"/>
    <property type="match status" value="1"/>
</dbReference>
<keyword evidence="2" id="KW-1185">Reference proteome</keyword>
<dbReference type="InterPro" id="IPR012677">
    <property type="entry name" value="Nucleotide-bd_a/b_plait_sf"/>
</dbReference>
<name>A0ABP0LDI9_9DINO</name>
<dbReference type="InterPro" id="IPR006630">
    <property type="entry name" value="La_HTH"/>
</dbReference>
<dbReference type="PROSITE" id="PS51939">
    <property type="entry name" value="XRRM"/>
    <property type="match status" value="1"/>
</dbReference>
<organism evidence="1 2">
    <name type="scientific">Durusdinium trenchii</name>
    <dbReference type="NCBI Taxonomy" id="1381693"/>
    <lineage>
        <taxon>Eukaryota</taxon>
        <taxon>Sar</taxon>
        <taxon>Alveolata</taxon>
        <taxon>Dinophyceae</taxon>
        <taxon>Suessiales</taxon>
        <taxon>Symbiodiniaceae</taxon>
        <taxon>Durusdinium</taxon>
    </lineage>
</organism>
<dbReference type="PRINTS" id="PR00302">
    <property type="entry name" value="LUPUSLA"/>
</dbReference>
<dbReference type="InterPro" id="IPR045180">
    <property type="entry name" value="La_dom_prot"/>
</dbReference>
<evidence type="ECO:0000313" key="2">
    <source>
        <dbReference type="Proteomes" id="UP001642484"/>
    </source>
</evidence>
<dbReference type="Proteomes" id="UP001642484">
    <property type="component" value="Unassembled WGS sequence"/>
</dbReference>
<sequence>MAKRRGRTSRGVGKDVGASQGSQKDQKDREGPQRRRRRRDKGKESRGQEQGLSLEKVTQQLDFYFSDANLRRDRYMKRTVDDAEGGFLTLDSLLSFNRLKALGVTSAQQLAEAVRRSQLLELDGSGARVRRDFQKHPLGTYDAISRTLYVEGLPLTFGIDDLTTFFSEYGQVKLLELPHHRETREPRGFCFVEFASSQEADKALAKCNGLWPQAWPQRYDGKTVRAMRKADWHKQCREYKTLQAASRGPSFQGKPKEEVPKTRPRKDAEASEAETKSKPKPSQRPGCVVKITGLKDAEHVINMQSIRHYAEHAVAVEYCDYLPSLSLAYLRLKSPEDCVTLLEDVKATGRLLGCDQPSAEVLGPDEEEKYWQDVVERHASRDEQSGKFVMPPSSVRREREHIVSRIRRWRPVTSSSSKFKAGFTDTAGGNADFVPAGFGKSYRKAKKIPKVIPPRKRRDVPDEDAKSRKALPAVPPPSPFQLPGTTRKRRLPGALPPPSPAHAFPPPSPAIDSLSPDSDPTMSPEVDRKHASPSGDGEDASQATQEDGPGDLDDLDPDLVMSVMEDFN</sequence>
<evidence type="ECO:0000313" key="1">
    <source>
        <dbReference type="EMBL" id="CAK9037211.1"/>
    </source>
</evidence>
<dbReference type="EMBL" id="CAXAMN010012113">
    <property type="protein sequence ID" value="CAK9037211.1"/>
    <property type="molecule type" value="Genomic_DNA"/>
</dbReference>
<dbReference type="InterPro" id="IPR035979">
    <property type="entry name" value="RBD_domain_sf"/>
</dbReference>
<dbReference type="SMART" id="SM00360">
    <property type="entry name" value="RRM"/>
    <property type="match status" value="1"/>
</dbReference>
<dbReference type="InterPro" id="IPR036388">
    <property type="entry name" value="WH-like_DNA-bd_sf"/>
</dbReference>